<evidence type="ECO:0000256" key="1">
    <source>
        <dbReference type="SAM" id="SignalP"/>
    </source>
</evidence>
<dbReference type="AlphaFoldDB" id="A0A9W9ZC44"/>
<name>A0A9W9ZC44_9CNID</name>
<organism evidence="3 4">
    <name type="scientific">Desmophyllum pertusum</name>
    <dbReference type="NCBI Taxonomy" id="174260"/>
    <lineage>
        <taxon>Eukaryota</taxon>
        <taxon>Metazoa</taxon>
        <taxon>Cnidaria</taxon>
        <taxon>Anthozoa</taxon>
        <taxon>Hexacorallia</taxon>
        <taxon>Scleractinia</taxon>
        <taxon>Caryophylliina</taxon>
        <taxon>Caryophylliidae</taxon>
        <taxon>Desmophyllum</taxon>
    </lineage>
</organism>
<accession>A0A9W9ZC44</accession>
<sequence>MQLSVFLVILGIALVAQAVQDAPKGLHFVGVGYNLLEGNPEGGDLSNGGVSFAPRKSCFTTIKKEVFSGSKSYQEKLNLDVEASGFEQMRKETSTYHNVFYEEANVCNRGRARYQLDLAPIKKFPVSDDFAAAVCVLPKNYDEKAYFNFIERWGTHIVVEVELGEKRFERSKSSKAEFTKYAMDNIENSVSVSGGYKGFEASLKVDMKKFRESMSKSTKFGEHKVVFTSGGPDMPRGGTPYNGLYGEAPPERGPFLGSRYVKG</sequence>
<comment type="caution">
    <text evidence="3">The sequence shown here is derived from an EMBL/GenBank/DDBJ whole genome shotgun (WGS) entry which is preliminary data.</text>
</comment>
<keyword evidence="1" id="KW-0732">Signal</keyword>
<proteinExistence type="predicted"/>
<evidence type="ECO:0000313" key="4">
    <source>
        <dbReference type="Proteomes" id="UP001163046"/>
    </source>
</evidence>
<evidence type="ECO:0000313" key="3">
    <source>
        <dbReference type="EMBL" id="KAJ7378962.1"/>
    </source>
</evidence>
<gene>
    <name evidence="3" type="ORF">OS493_019661</name>
</gene>
<evidence type="ECO:0000259" key="2">
    <source>
        <dbReference type="PROSITE" id="PS51412"/>
    </source>
</evidence>
<dbReference type="Proteomes" id="UP001163046">
    <property type="component" value="Unassembled WGS sequence"/>
</dbReference>
<dbReference type="InterPro" id="IPR020864">
    <property type="entry name" value="MACPF"/>
</dbReference>
<dbReference type="PANTHER" id="PTHR19324:SF33">
    <property type="entry name" value="MUCIN-5AC"/>
    <property type="match status" value="1"/>
</dbReference>
<feature type="signal peptide" evidence="1">
    <location>
        <begin position="1"/>
        <end position="18"/>
    </location>
</feature>
<feature type="domain" description="MACPF" evidence="2">
    <location>
        <begin position="1"/>
        <end position="263"/>
    </location>
</feature>
<dbReference type="OrthoDB" id="5954510at2759"/>
<protein>
    <recommendedName>
        <fullName evidence="2">MACPF domain-containing protein</fullName>
    </recommendedName>
</protein>
<dbReference type="PROSITE" id="PS51412">
    <property type="entry name" value="MACPF_2"/>
    <property type="match status" value="1"/>
</dbReference>
<feature type="chain" id="PRO_5040753414" description="MACPF domain-containing protein" evidence="1">
    <location>
        <begin position="19"/>
        <end position="263"/>
    </location>
</feature>
<dbReference type="Pfam" id="PF01823">
    <property type="entry name" value="MACPF"/>
    <property type="match status" value="1"/>
</dbReference>
<dbReference type="PANTHER" id="PTHR19324">
    <property type="entry name" value="PERFORIN-LIKE PROTEIN 1"/>
    <property type="match status" value="1"/>
</dbReference>
<reference evidence="3" key="1">
    <citation type="submission" date="2023-01" db="EMBL/GenBank/DDBJ databases">
        <title>Genome assembly of the deep-sea coral Lophelia pertusa.</title>
        <authorList>
            <person name="Herrera S."/>
            <person name="Cordes E."/>
        </authorList>
    </citation>
    <scope>NUCLEOTIDE SEQUENCE</scope>
    <source>
        <strain evidence="3">USNM1676648</strain>
        <tissue evidence="3">Polyp</tissue>
    </source>
</reference>
<keyword evidence="4" id="KW-1185">Reference proteome</keyword>
<dbReference type="EMBL" id="MU826361">
    <property type="protein sequence ID" value="KAJ7378962.1"/>
    <property type="molecule type" value="Genomic_DNA"/>
</dbReference>